<reference evidence="3 4" key="1">
    <citation type="submission" date="2019-02" db="EMBL/GenBank/DDBJ databases">
        <title>Sequencing the genomes of 1000 actinobacteria strains.</title>
        <authorList>
            <person name="Klenk H.-P."/>
        </authorList>
    </citation>
    <scope>NUCLEOTIDE SEQUENCE [LARGE SCALE GENOMIC DNA]</scope>
    <source>
        <strain evidence="3 4">DSM 16932</strain>
    </source>
</reference>
<protein>
    <submittedName>
        <fullName evidence="3">Pilus assembly protein CpaF</fullName>
    </submittedName>
</protein>
<dbReference type="FunFam" id="3.40.50.300:FF:000928">
    <property type="entry name" value="Pilus assembly protein CpaF"/>
    <property type="match status" value="1"/>
</dbReference>
<evidence type="ECO:0000313" key="4">
    <source>
        <dbReference type="Proteomes" id="UP000293852"/>
    </source>
</evidence>
<dbReference type="GO" id="GO:0016887">
    <property type="term" value="F:ATP hydrolysis activity"/>
    <property type="evidence" value="ECO:0007669"/>
    <property type="project" value="InterPro"/>
</dbReference>
<dbReference type="CDD" id="cd01130">
    <property type="entry name" value="VirB11-like_ATPase"/>
    <property type="match status" value="1"/>
</dbReference>
<evidence type="ECO:0000313" key="3">
    <source>
        <dbReference type="EMBL" id="RZS63083.1"/>
    </source>
</evidence>
<sequence length="430" mass="46972">MALRDRLAQQPGAQAEDRDLVTVYRERLLEEVDVDDLARLAPPQRRVRLERLLSRILSLDGPILSAAERGQLVQRIVDDALGLGVLEPLLADASVTEIMVNGPYDVFVERRGRVDRVATRFASTEQLYQTIDRIVSTVNRRVDESSPMVDARLPTGERVNVIIPPLALDGPSLTIRRFPAPYRLPELVAKGSLDRRTAALLGACVRARLNIVVSGGTGSGKTTFLNALSGLLPERERIVTIEDAAELQLQQPHVVRLESRPANVEGRGAVTIRDLVRNSLRMRPDRIVVGEVRGGEALDMLQAMSTGHDGSLATVHANSAFDALGRLETLASMSDIELPASTLRDQVNSAIDVVVHLERAADGSRRVVEVAALVSRRRSDYELTPLVEFVPDRLGPERVVTGRFEGHPLPSTLRDRLTLAGEALGGEAAP</sequence>
<dbReference type="InterPro" id="IPR027417">
    <property type="entry name" value="P-loop_NTPase"/>
</dbReference>
<dbReference type="PANTHER" id="PTHR30486:SF15">
    <property type="entry name" value="TYPE II_IV SECRETION SYSTEM ATPASE"/>
    <property type="match status" value="1"/>
</dbReference>
<dbReference type="Gene3D" id="3.40.50.300">
    <property type="entry name" value="P-loop containing nucleotide triphosphate hydrolases"/>
    <property type="match status" value="1"/>
</dbReference>
<accession>A0A4Q7M7J7</accession>
<dbReference type="EMBL" id="SGWX01000001">
    <property type="protein sequence ID" value="RZS63083.1"/>
    <property type="molecule type" value="Genomic_DNA"/>
</dbReference>
<dbReference type="PANTHER" id="PTHR30486">
    <property type="entry name" value="TWITCHING MOTILITY PROTEIN PILT"/>
    <property type="match status" value="1"/>
</dbReference>
<dbReference type="Pfam" id="PF00437">
    <property type="entry name" value="T2SSE"/>
    <property type="match status" value="1"/>
</dbReference>
<name>A0A4Q7M7J7_9MICO</name>
<dbReference type="OrthoDB" id="9810761at2"/>
<dbReference type="AlphaFoldDB" id="A0A4Q7M7J7"/>
<keyword evidence="4" id="KW-1185">Reference proteome</keyword>
<dbReference type="Proteomes" id="UP000293852">
    <property type="component" value="Unassembled WGS sequence"/>
</dbReference>
<dbReference type="InterPro" id="IPR050921">
    <property type="entry name" value="T4SS_GSP_E_ATPase"/>
</dbReference>
<evidence type="ECO:0000259" key="2">
    <source>
        <dbReference type="Pfam" id="PF00437"/>
    </source>
</evidence>
<gene>
    <name evidence="3" type="ORF">EV386_3441</name>
</gene>
<dbReference type="SUPFAM" id="SSF52540">
    <property type="entry name" value="P-loop containing nucleoside triphosphate hydrolases"/>
    <property type="match status" value="1"/>
</dbReference>
<dbReference type="InterPro" id="IPR001482">
    <property type="entry name" value="T2SS/T4SS_dom"/>
</dbReference>
<comment type="similarity">
    <text evidence="1">Belongs to the GSP E family.</text>
</comment>
<feature type="domain" description="Bacterial type II secretion system protein E" evidence="2">
    <location>
        <begin position="82"/>
        <end position="362"/>
    </location>
</feature>
<comment type="caution">
    <text evidence="3">The sequence shown here is derived from an EMBL/GenBank/DDBJ whole genome shotgun (WGS) entry which is preliminary data.</text>
</comment>
<evidence type="ECO:0000256" key="1">
    <source>
        <dbReference type="ARBA" id="ARBA00006611"/>
    </source>
</evidence>
<organism evidence="3 4">
    <name type="scientific">Xylanimonas ulmi</name>
    <dbReference type="NCBI Taxonomy" id="228973"/>
    <lineage>
        <taxon>Bacteria</taxon>
        <taxon>Bacillati</taxon>
        <taxon>Actinomycetota</taxon>
        <taxon>Actinomycetes</taxon>
        <taxon>Micrococcales</taxon>
        <taxon>Promicromonosporaceae</taxon>
        <taxon>Xylanimonas</taxon>
    </lineage>
</organism>
<dbReference type="Gene3D" id="3.30.450.380">
    <property type="match status" value="1"/>
</dbReference>
<dbReference type="RefSeq" id="WP_130416493.1">
    <property type="nucleotide sequence ID" value="NZ_SGWX01000001.1"/>
</dbReference>
<proteinExistence type="inferred from homology"/>